<dbReference type="HOGENOM" id="CLU_017452_0_1_1"/>
<evidence type="ECO:0000256" key="2">
    <source>
        <dbReference type="ARBA" id="ARBA00022801"/>
    </source>
</evidence>
<dbReference type="OrthoDB" id="258627at2759"/>
<dbReference type="EMBL" id="AFWA02000009">
    <property type="protein sequence ID" value="EMR09771.1"/>
    <property type="molecule type" value="Genomic_DNA"/>
</dbReference>
<keyword evidence="3" id="KW-0862">Zinc</keyword>
<dbReference type="Pfam" id="PF02492">
    <property type="entry name" value="cobW"/>
    <property type="match status" value="1"/>
</dbReference>
<keyword evidence="11" id="KW-1185">Reference proteome</keyword>
<dbReference type="AlphaFoldDB" id="M7NRQ8"/>
<evidence type="ECO:0000259" key="8">
    <source>
        <dbReference type="Pfam" id="PF02492"/>
    </source>
</evidence>
<evidence type="ECO:0000256" key="5">
    <source>
        <dbReference type="ARBA" id="ARBA00023186"/>
    </source>
</evidence>
<dbReference type="PANTHER" id="PTHR13748:SF31">
    <property type="entry name" value="ZINC-REGULATED GTPASE METALLOPROTEIN ACTIVATOR 1A-RELATED"/>
    <property type="match status" value="1"/>
</dbReference>
<keyword evidence="5" id="KW-0143">Chaperone</keyword>
<dbReference type="InterPro" id="IPR051316">
    <property type="entry name" value="Zinc-reg_GTPase_activator"/>
</dbReference>
<evidence type="ECO:0008006" key="12">
    <source>
        <dbReference type="Google" id="ProtNLM"/>
    </source>
</evidence>
<dbReference type="GO" id="GO:0005737">
    <property type="term" value="C:cytoplasm"/>
    <property type="evidence" value="ECO:0007669"/>
    <property type="project" value="TreeGrafter"/>
</dbReference>
<dbReference type="SUPFAM" id="SSF90002">
    <property type="entry name" value="Hypothetical protein YjiA, C-terminal domain"/>
    <property type="match status" value="1"/>
</dbReference>
<dbReference type="CDD" id="cd03112">
    <property type="entry name" value="CobW-like"/>
    <property type="match status" value="1"/>
</dbReference>
<dbReference type="InterPro" id="IPR027417">
    <property type="entry name" value="P-loop_NTPase"/>
</dbReference>
<evidence type="ECO:0000256" key="1">
    <source>
        <dbReference type="ARBA" id="ARBA00022741"/>
    </source>
</evidence>
<sequence length="338" mass="38199">MAEKVPLTILTGYLGSGKTTLLNYILEKQQAKKIAVILNEFGDSSDIEKSLSVSTNGQISEEWIELNNGCMCCMIKNNSVMAIEKLISKRGGFDYILLETTGLSNIGSIVSMFWVDDSLESLLYLDAVVTVIDSYNIIRDLENVSNEHGTTIAHVQISHADVLIINKIDLLNEKQLQIVIKRIKGINSEAKMIFATYSRIEDVSSILNLHAYDNKSTLSMEPKEITYHDPNVTTVTVQLRVLKDEAQKSQLERWIQSMLWEGEILSGSSDKYPVEIYRLKGRIMLQNASWLVQGVRELYEFIPEPTSNTFLSSKLIFIGKGLFQIPLQNILDTFMNFE</sequence>
<dbReference type="SUPFAM" id="SSF52540">
    <property type="entry name" value="P-loop containing nucleoside triphosphate hydrolases"/>
    <property type="match status" value="1"/>
</dbReference>
<dbReference type="InterPro" id="IPR011629">
    <property type="entry name" value="CobW-like_C"/>
</dbReference>
<dbReference type="PANTHER" id="PTHR13748">
    <property type="entry name" value="COBW-RELATED"/>
    <property type="match status" value="1"/>
</dbReference>
<dbReference type="GO" id="GO:0016787">
    <property type="term" value="F:hydrolase activity"/>
    <property type="evidence" value="ECO:0007669"/>
    <property type="project" value="UniProtKB-KW"/>
</dbReference>
<dbReference type="STRING" id="1069680.M7NRQ8"/>
<evidence type="ECO:0000313" key="10">
    <source>
        <dbReference type="EMBL" id="EMR09771.1"/>
    </source>
</evidence>
<gene>
    <name evidence="10" type="ORF">PNEG_01955</name>
</gene>
<accession>M7NRQ8</accession>
<comment type="similarity">
    <text evidence="6">Belongs to the SIMIBI class G3E GTPase family. ZNG1 subfamily.</text>
</comment>
<dbReference type="Pfam" id="PF07683">
    <property type="entry name" value="CobW_C"/>
    <property type="match status" value="1"/>
</dbReference>
<evidence type="ECO:0000256" key="7">
    <source>
        <dbReference type="ARBA" id="ARBA00049117"/>
    </source>
</evidence>
<evidence type="ECO:0000256" key="6">
    <source>
        <dbReference type="ARBA" id="ARBA00034320"/>
    </source>
</evidence>
<comment type="caution">
    <text evidence="10">The sequence shown here is derived from an EMBL/GenBank/DDBJ whole genome shotgun (WGS) entry which is preliminary data.</text>
</comment>
<dbReference type="GO" id="GO:0005525">
    <property type="term" value="F:GTP binding"/>
    <property type="evidence" value="ECO:0007669"/>
    <property type="project" value="UniProtKB-KW"/>
</dbReference>
<evidence type="ECO:0000256" key="4">
    <source>
        <dbReference type="ARBA" id="ARBA00023134"/>
    </source>
</evidence>
<feature type="domain" description="CobW C-terminal" evidence="9">
    <location>
        <begin position="270"/>
        <end position="333"/>
    </location>
</feature>
<keyword evidence="1" id="KW-0547">Nucleotide-binding</keyword>
<feature type="domain" description="CobW/HypB/UreG nucleotide-binding" evidence="8">
    <location>
        <begin position="6"/>
        <end position="193"/>
    </location>
</feature>
<dbReference type="InterPro" id="IPR003495">
    <property type="entry name" value="CobW/HypB/UreG_nucleotide-bd"/>
</dbReference>
<keyword evidence="4" id="KW-0342">GTP-binding</keyword>
<dbReference type="Gene3D" id="3.30.1220.10">
    <property type="entry name" value="CobW-like, C-terminal domain"/>
    <property type="match status" value="1"/>
</dbReference>
<name>M7NRQ8_PNEMU</name>
<protein>
    <recommendedName>
        <fullName evidence="12">CobW/HypB/UreG nucleotide-binding domain-containing protein</fullName>
    </recommendedName>
</protein>
<dbReference type="Gene3D" id="3.40.50.300">
    <property type="entry name" value="P-loop containing nucleotide triphosphate hydrolases"/>
    <property type="match status" value="1"/>
</dbReference>
<evidence type="ECO:0000256" key="3">
    <source>
        <dbReference type="ARBA" id="ARBA00022833"/>
    </source>
</evidence>
<dbReference type="RefSeq" id="XP_007873932.1">
    <property type="nucleotide sequence ID" value="XM_007875741.1"/>
</dbReference>
<keyword evidence="2" id="KW-0378">Hydrolase</keyword>
<organism evidence="10 11">
    <name type="scientific">Pneumocystis murina (strain B123)</name>
    <name type="common">Mouse pneumocystis pneumonia agent</name>
    <name type="synonym">Pneumocystis carinii f. sp. muris</name>
    <dbReference type="NCBI Taxonomy" id="1069680"/>
    <lineage>
        <taxon>Eukaryota</taxon>
        <taxon>Fungi</taxon>
        <taxon>Dikarya</taxon>
        <taxon>Ascomycota</taxon>
        <taxon>Taphrinomycotina</taxon>
        <taxon>Pneumocystomycetes</taxon>
        <taxon>Pneumocystaceae</taxon>
        <taxon>Pneumocystis</taxon>
    </lineage>
</organism>
<evidence type="ECO:0000313" key="11">
    <source>
        <dbReference type="Proteomes" id="UP000011958"/>
    </source>
</evidence>
<reference evidence="11" key="1">
    <citation type="journal article" date="2016" name="Nat. Commun.">
        <title>Genome analysis of three Pneumocystis species reveals adaptation mechanisms to life exclusively in mammalian hosts.</title>
        <authorList>
            <person name="Ma L."/>
            <person name="Chen Z."/>
            <person name="Huang D.W."/>
            <person name="Kutty G."/>
            <person name="Ishihara M."/>
            <person name="Wang H."/>
            <person name="Abouelleil A."/>
            <person name="Bishop L."/>
            <person name="Davey E."/>
            <person name="Deng R."/>
            <person name="Deng X."/>
            <person name="Fan L."/>
            <person name="Fantoni G."/>
            <person name="Fitzgerald M."/>
            <person name="Gogineni E."/>
            <person name="Goldberg J.M."/>
            <person name="Handley G."/>
            <person name="Hu X."/>
            <person name="Huber C."/>
            <person name="Jiao X."/>
            <person name="Jones K."/>
            <person name="Levin J.Z."/>
            <person name="Liu Y."/>
            <person name="Macdonald P."/>
            <person name="Melnikov A."/>
            <person name="Raley C."/>
            <person name="Sassi M."/>
            <person name="Sherman B.T."/>
            <person name="Song X."/>
            <person name="Sykes S."/>
            <person name="Tran B."/>
            <person name="Walsh L."/>
            <person name="Xia Y."/>
            <person name="Yang J."/>
            <person name="Young S."/>
            <person name="Zeng Q."/>
            <person name="Zheng X."/>
            <person name="Stephens R."/>
            <person name="Nusbaum C."/>
            <person name="Birren B.W."/>
            <person name="Azadi P."/>
            <person name="Lempicki R.A."/>
            <person name="Cuomo C.A."/>
            <person name="Kovacs J.A."/>
        </authorList>
    </citation>
    <scope>NUCLEOTIDE SEQUENCE [LARGE SCALE GENOMIC DNA]</scope>
    <source>
        <strain evidence="11">B123</strain>
    </source>
</reference>
<proteinExistence type="inferred from homology"/>
<dbReference type="VEuPathDB" id="FungiDB:PNEG_01955"/>
<dbReference type="OMA" id="GHSHMDP"/>
<evidence type="ECO:0000259" key="9">
    <source>
        <dbReference type="Pfam" id="PF07683"/>
    </source>
</evidence>
<dbReference type="InterPro" id="IPR036627">
    <property type="entry name" value="CobW-likC_sf"/>
</dbReference>
<dbReference type="GeneID" id="19895649"/>
<dbReference type="eggNOG" id="KOG2743">
    <property type="taxonomic scope" value="Eukaryota"/>
</dbReference>
<comment type="catalytic activity">
    <reaction evidence="7">
        <text>GTP + H2O = GDP + phosphate + H(+)</text>
        <dbReference type="Rhea" id="RHEA:19669"/>
        <dbReference type="ChEBI" id="CHEBI:15377"/>
        <dbReference type="ChEBI" id="CHEBI:15378"/>
        <dbReference type="ChEBI" id="CHEBI:37565"/>
        <dbReference type="ChEBI" id="CHEBI:43474"/>
        <dbReference type="ChEBI" id="CHEBI:58189"/>
    </reaction>
    <physiologicalReaction direction="left-to-right" evidence="7">
        <dbReference type="Rhea" id="RHEA:19670"/>
    </physiologicalReaction>
</comment>
<dbReference type="Proteomes" id="UP000011958">
    <property type="component" value="Unassembled WGS sequence"/>
</dbReference>